<feature type="transmembrane region" description="Helical" evidence="1">
    <location>
        <begin position="12"/>
        <end position="33"/>
    </location>
</feature>
<proteinExistence type="predicted"/>
<name>A0A0C2T330_AMAMK</name>
<dbReference type="InParanoid" id="A0A0C2T330"/>
<gene>
    <name evidence="2" type="ORF">M378DRAFT_167583</name>
</gene>
<dbReference type="EMBL" id="KN818291">
    <property type="protein sequence ID" value="KIL60904.1"/>
    <property type="molecule type" value="Genomic_DNA"/>
</dbReference>
<organism evidence="2 3">
    <name type="scientific">Amanita muscaria (strain Koide BX008)</name>
    <dbReference type="NCBI Taxonomy" id="946122"/>
    <lineage>
        <taxon>Eukaryota</taxon>
        <taxon>Fungi</taxon>
        <taxon>Dikarya</taxon>
        <taxon>Basidiomycota</taxon>
        <taxon>Agaricomycotina</taxon>
        <taxon>Agaricomycetes</taxon>
        <taxon>Agaricomycetidae</taxon>
        <taxon>Agaricales</taxon>
        <taxon>Pluteineae</taxon>
        <taxon>Amanitaceae</taxon>
        <taxon>Amanita</taxon>
    </lineage>
</organism>
<sequence>MASAKPSTFNTFALTFDFIILTTSPFVTSFITITSTFNTSTFAYSVTSALATLACNTPVLGTSVSTNPAFSTWSGRSLSRS</sequence>
<keyword evidence="1" id="KW-0472">Membrane</keyword>
<evidence type="ECO:0000313" key="3">
    <source>
        <dbReference type="Proteomes" id="UP000054549"/>
    </source>
</evidence>
<reference evidence="2 3" key="1">
    <citation type="submission" date="2014-04" db="EMBL/GenBank/DDBJ databases">
        <title>Evolutionary Origins and Diversification of the Mycorrhizal Mutualists.</title>
        <authorList>
            <consortium name="DOE Joint Genome Institute"/>
            <consortium name="Mycorrhizal Genomics Consortium"/>
            <person name="Kohler A."/>
            <person name="Kuo A."/>
            <person name="Nagy L.G."/>
            <person name="Floudas D."/>
            <person name="Copeland A."/>
            <person name="Barry K.W."/>
            <person name="Cichocki N."/>
            <person name="Veneault-Fourrey C."/>
            <person name="LaButti K."/>
            <person name="Lindquist E.A."/>
            <person name="Lipzen A."/>
            <person name="Lundell T."/>
            <person name="Morin E."/>
            <person name="Murat C."/>
            <person name="Riley R."/>
            <person name="Ohm R."/>
            <person name="Sun H."/>
            <person name="Tunlid A."/>
            <person name="Henrissat B."/>
            <person name="Grigoriev I.V."/>
            <person name="Hibbett D.S."/>
            <person name="Martin F."/>
        </authorList>
    </citation>
    <scope>NUCLEOTIDE SEQUENCE [LARGE SCALE GENOMIC DNA]</scope>
    <source>
        <strain evidence="2 3">Koide BX008</strain>
    </source>
</reference>
<dbReference type="AlphaFoldDB" id="A0A0C2T330"/>
<dbReference type="Proteomes" id="UP000054549">
    <property type="component" value="Unassembled WGS sequence"/>
</dbReference>
<dbReference type="HOGENOM" id="CLU_2573421_0_0_1"/>
<protein>
    <submittedName>
        <fullName evidence="2">Uncharacterized protein</fullName>
    </submittedName>
</protein>
<accession>A0A0C2T330</accession>
<evidence type="ECO:0000313" key="2">
    <source>
        <dbReference type="EMBL" id="KIL60904.1"/>
    </source>
</evidence>
<keyword evidence="3" id="KW-1185">Reference proteome</keyword>
<evidence type="ECO:0000256" key="1">
    <source>
        <dbReference type="SAM" id="Phobius"/>
    </source>
</evidence>
<keyword evidence="1" id="KW-1133">Transmembrane helix</keyword>
<keyword evidence="1" id="KW-0812">Transmembrane</keyword>